<dbReference type="AlphaFoldDB" id="A0A7W7Z5T0"/>
<gene>
    <name evidence="3" type="ORF">HNR60_002803</name>
</gene>
<accession>A0A7W7Z5T0</accession>
<dbReference type="EMBL" id="JACHIH010000017">
    <property type="protein sequence ID" value="MBB5048042.1"/>
    <property type="molecule type" value="Genomic_DNA"/>
</dbReference>
<sequence>MSDTDPFASAVEHARWFAALSGPFDPKDALTVSVQSDVGATNEAAAINVASQLSQNCDTALAESDSHWLMRGADRRWVIADLRKENRLEEAIAWRNAQQPFDAPAQDVIAALRGTGELSVAALEARLAAVDDRPDDRNEFERYVRALEWAGPDAPAYGMLEKLRAVINRADDRRRGDTLLAHGFHGRDQQRQLLQDWLAAPLRAPPVLALFVTGLPGIGKSALLESAIREQRATQQPIIVRLDFDRPTLDVLDQVGLTLEAARQIAAQLPDQAGALRELRLRAASAGSGSDNEALKGRGRDSVPSELVAMLGGAVSNSGRSVVVVLDTCEVLRGRGETHPRRLFIWLDVLVSLGLAPMAVIAAGRGDAFDSAPERIGRRLALEPLAPETTELMLDQADVPSAARFQLRAFAKGNPLLLRLGSAALIAAPEATAVPMIGGRRQFRRLGGIALGAAPKAEVPSKRSRKPQSKDLVAAHLYRFLLSRISGPALRRIVDPGLLIRRINFEVIRDVLAPTLGLKRIGDARAKNLADQLESQNWLIERGADGWLRQRAAPRAELVPLLYASKPALCAKLDRAAAEWFARATEPPQPWRLVEATYHRLQLLRRGEAAPKIDRDTALRVDDATLAELPDAARDAVLHARGQRSTAARGSSAARRTKSAKPDPRSVKDLQLTIERGDWIEAADLYAREFEKATIDPASEAGDAVRTLLWRTGRWQQARAMLRQLDAKQHDDSDIRALRPDDALARIEMRAELSFKAATRRLVIDGAWREWVQVIVGRGAKTEMTEGALGFALRAAGVPVSASWRHIDPVAAAFEQWADNSSGTATANALAAAAARLARRLPQGLASNPQTATAVGSPTGPDQATVRRLMVHSPYAASLCLLAQLEVSRRLTTHARAALIALAKCDLPLNSGLAGIAVNPNGPAQEPIEILSDVGLVNEWAGAASFVLGGRDCASIAKSAETWRRTMCGHWSYGRAPEGWHDAESKFELDSLTTARVQELLGAGDPGSASRSLLLAWSSAEDALPQKLRARLAALAARARSATARRKGETRALEAARTLMKAGVPAAFIPALSTLVATNQKL</sequence>
<reference evidence="3 4" key="1">
    <citation type="submission" date="2020-08" db="EMBL/GenBank/DDBJ databases">
        <title>Genomic Encyclopedia of Type Strains, Phase IV (KMG-IV): sequencing the most valuable type-strain genomes for metagenomic binning, comparative biology and taxonomic classification.</title>
        <authorList>
            <person name="Goeker M."/>
        </authorList>
    </citation>
    <scope>NUCLEOTIDE SEQUENCE [LARGE SCALE GENOMIC DNA]</scope>
    <source>
        <strain evidence="3 4">DSM 12706</strain>
    </source>
</reference>
<dbReference type="SUPFAM" id="SSF52540">
    <property type="entry name" value="P-loop containing nucleoside triphosphate hydrolases"/>
    <property type="match status" value="1"/>
</dbReference>
<evidence type="ECO:0000259" key="2">
    <source>
        <dbReference type="Pfam" id="PF13191"/>
    </source>
</evidence>
<evidence type="ECO:0000256" key="1">
    <source>
        <dbReference type="SAM" id="MobiDB-lite"/>
    </source>
</evidence>
<dbReference type="Pfam" id="PF13191">
    <property type="entry name" value="AAA_16"/>
    <property type="match status" value="1"/>
</dbReference>
<dbReference type="Gene3D" id="3.40.50.300">
    <property type="entry name" value="P-loop containing nucleotide triphosphate hydrolases"/>
    <property type="match status" value="1"/>
</dbReference>
<evidence type="ECO:0000313" key="4">
    <source>
        <dbReference type="Proteomes" id="UP000542353"/>
    </source>
</evidence>
<dbReference type="InterPro" id="IPR027417">
    <property type="entry name" value="P-loop_NTPase"/>
</dbReference>
<comment type="caution">
    <text evidence="3">The sequence shown here is derived from an EMBL/GenBank/DDBJ whole genome shotgun (WGS) entry which is preliminary data.</text>
</comment>
<feature type="domain" description="Orc1-like AAA ATPase" evidence="2">
    <location>
        <begin position="184"/>
        <end position="332"/>
    </location>
</feature>
<dbReference type="RefSeq" id="WP_184258433.1">
    <property type="nucleotide sequence ID" value="NZ_JACHIH010000017.1"/>
</dbReference>
<keyword evidence="4" id="KW-1185">Reference proteome</keyword>
<organism evidence="3 4">
    <name type="scientific">Rhodopseudomonas rhenobacensis</name>
    <dbReference type="NCBI Taxonomy" id="87461"/>
    <lineage>
        <taxon>Bacteria</taxon>
        <taxon>Pseudomonadati</taxon>
        <taxon>Pseudomonadota</taxon>
        <taxon>Alphaproteobacteria</taxon>
        <taxon>Hyphomicrobiales</taxon>
        <taxon>Nitrobacteraceae</taxon>
        <taxon>Rhodopseudomonas</taxon>
    </lineage>
</organism>
<evidence type="ECO:0000313" key="3">
    <source>
        <dbReference type="EMBL" id="MBB5048042.1"/>
    </source>
</evidence>
<proteinExistence type="predicted"/>
<dbReference type="Proteomes" id="UP000542353">
    <property type="component" value="Unassembled WGS sequence"/>
</dbReference>
<feature type="region of interest" description="Disordered" evidence="1">
    <location>
        <begin position="639"/>
        <end position="668"/>
    </location>
</feature>
<protein>
    <recommendedName>
        <fullName evidence="2">Orc1-like AAA ATPase domain-containing protein</fullName>
    </recommendedName>
</protein>
<name>A0A7W7Z5T0_9BRAD</name>
<feature type="compositionally biased region" description="Low complexity" evidence="1">
    <location>
        <begin position="643"/>
        <end position="654"/>
    </location>
</feature>
<dbReference type="InterPro" id="IPR041664">
    <property type="entry name" value="AAA_16"/>
</dbReference>